<evidence type="ECO:0000313" key="3">
    <source>
        <dbReference type="Proteomes" id="UP000664859"/>
    </source>
</evidence>
<dbReference type="OrthoDB" id="10261212at2759"/>
<sequence length="328" mass="36787">MSIQGGNYRLKRIEFDGARRPVLCQNEGGPCPLLAILNVLLLRGSVQLHPDYSEVGLHQLVQLLAGHLLELSARHSEPAQAVNFQQQLHGVMELLPRLQYGLDVNVKFLDPQGFEFTKELSTFDLTEVTLFHGWLIDPQDAHMMEAVGSLSYNQLVEILVEYRAALHDLETDPHKAPLASVAERQERARVERLEQLLSRGAAIDHFLADTATQLTYHGLARLHAEVPEGSLCVFFRNNHFSTMHKHHGKLYLLVTDYGYANQPTAVWEKLDAIDGDTVLVNAFFEERNRPRSPPAPSEEGGADPDHLLALQLQQVGTDTRRCCNHVCA</sequence>
<evidence type="ECO:0000259" key="1">
    <source>
        <dbReference type="Pfam" id="PF04424"/>
    </source>
</evidence>
<comment type="caution">
    <text evidence="2">The sequence shown here is derived from an EMBL/GenBank/DDBJ whole genome shotgun (WGS) entry which is preliminary data.</text>
</comment>
<dbReference type="PANTHER" id="PTHR18063">
    <property type="entry name" value="NF-E2 INDUCIBLE PROTEIN"/>
    <property type="match status" value="1"/>
</dbReference>
<dbReference type="AlphaFoldDB" id="A0A836CCC1"/>
<dbReference type="GO" id="GO:1990380">
    <property type="term" value="F:K48-linked deubiquitinase activity"/>
    <property type="evidence" value="ECO:0007669"/>
    <property type="project" value="InterPro"/>
</dbReference>
<evidence type="ECO:0000313" key="2">
    <source>
        <dbReference type="EMBL" id="KAG5180519.1"/>
    </source>
</evidence>
<dbReference type="EMBL" id="JAFCMP010000390">
    <property type="protein sequence ID" value="KAG5180519.1"/>
    <property type="molecule type" value="Genomic_DNA"/>
</dbReference>
<protein>
    <recommendedName>
        <fullName evidence="1">MINDY deubiquitinase domain-containing protein</fullName>
    </recommendedName>
</protein>
<organism evidence="2 3">
    <name type="scientific">Tribonema minus</name>
    <dbReference type="NCBI Taxonomy" id="303371"/>
    <lineage>
        <taxon>Eukaryota</taxon>
        <taxon>Sar</taxon>
        <taxon>Stramenopiles</taxon>
        <taxon>Ochrophyta</taxon>
        <taxon>PX clade</taxon>
        <taxon>Xanthophyceae</taxon>
        <taxon>Tribonematales</taxon>
        <taxon>Tribonemataceae</taxon>
        <taxon>Tribonema</taxon>
    </lineage>
</organism>
<dbReference type="Proteomes" id="UP000664859">
    <property type="component" value="Unassembled WGS sequence"/>
</dbReference>
<dbReference type="PANTHER" id="PTHR18063:SF6">
    <property type="entry name" value="UBIQUITIN CARBOXYL-TERMINAL HYDROLASE"/>
    <property type="match status" value="1"/>
</dbReference>
<dbReference type="GO" id="GO:0005829">
    <property type="term" value="C:cytosol"/>
    <property type="evidence" value="ECO:0007669"/>
    <property type="project" value="TreeGrafter"/>
</dbReference>
<dbReference type="GO" id="GO:0016807">
    <property type="term" value="F:cysteine-type carboxypeptidase activity"/>
    <property type="evidence" value="ECO:0007669"/>
    <property type="project" value="TreeGrafter"/>
</dbReference>
<dbReference type="GO" id="GO:0004843">
    <property type="term" value="F:cysteine-type deubiquitinase activity"/>
    <property type="evidence" value="ECO:0007669"/>
    <property type="project" value="InterPro"/>
</dbReference>
<dbReference type="InterPro" id="IPR033979">
    <property type="entry name" value="MINDY_domain"/>
</dbReference>
<name>A0A836CCC1_9STRA</name>
<dbReference type="GO" id="GO:0071108">
    <property type="term" value="P:protein K48-linked deubiquitination"/>
    <property type="evidence" value="ECO:0007669"/>
    <property type="project" value="TreeGrafter"/>
</dbReference>
<accession>A0A836CCC1</accession>
<dbReference type="InterPro" id="IPR007518">
    <property type="entry name" value="MINDY"/>
</dbReference>
<keyword evidence="3" id="KW-1185">Reference proteome</keyword>
<proteinExistence type="predicted"/>
<dbReference type="GO" id="GO:0071944">
    <property type="term" value="C:cell periphery"/>
    <property type="evidence" value="ECO:0007669"/>
    <property type="project" value="TreeGrafter"/>
</dbReference>
<feature type="domain" description="MINDY deubiquitinase" evidence="1">
    <location>
        <begin position="7"/>
        <end position="283"/>
    </location>
</feature>
<dbReference type="Pfam" id="PF04424">
    <property type="entry name" value="MINDY_DUB"/>
    <property type="match status" value="1"/>
</dbReference>
<gene>
    <name evidence="2" type="ORF">JKP88DRAFT_166628</name>
</gene>
<reference evidence="2" key="1">
    <citation type="submission" date="2021-02" db="EMBL/GenBank/DDBJ databases">
        <title>First Annotated Genome of the Yellow-green Alga Tribonema minus.</title>
        <authorList>
            <person name="Mahan K.M."/>
        </authorList>
    </citation>
    <scope>NUCLEOTIDE SEQUENCE</scope>
    <source>
        <strain evidence="2">UTEX B ZZ1240</strain>
    </source>
</reference>